<evidence type="ECO:0000256" key="3">
    <source>
        <dbReference type="ARBA" id="ARBA00022695"/>
    </source>
</evidence>
<dbReference type="PANTHER" id="PTHR37984">
    <property type="entry name" value="PROTEIN CBG26694"/>
    <property type="match status" value="1"/>
</dbReference>
<dbReference type="Gene3D" id="3.10.10.10">
    <property type="entry name" value="HIV Type 1 Reverse Transcriptase, subunit A, domain 1"/>
    <property type="match status" value="1"/>
</dbReference>
<dbReference type="SUPFAM" id="SSF53098">
    <property type="entry name" value="Ribonuclease H-like"/>
    <property type="match status" value="1"/>
</dbReference>
<accession>A0A8X6V9L2</accession>
<keyword evidence="3" id="KW-0548">Nucleotidyltransferase</keyword>
<evidence type="ECO:0000313" key="10">
    <source>
        <dbReference type="Proteomes" id="UP000887159"/>
    </source>
</evidence>
<dbReference type="GO" id="GO:0003964">
    <property type="term" value="F:RNA-directed DNA polymerase activity"/>
    <property type="evidence" value="ECO:0007669"/>
    <property type="project" value="UniProtKB-KW"/>
</dbReference>
<evidence type="ECO:0000256" key="2">
    <source>
        <dbReference type="ARBA" id="ARBA00022679"/>
    </source>
</evidence>
<dbReference type="SUPFAM" id="SSF56672">
    <property type="entry name" value="DNA/RNA polymerases"/>
    <property type="match status" value="1"/>
</dbReference>
<dbReference type="Pfam" id="PF00078">
    <property type="entry name" value="RVT_1"/>
    <property type="match status" value="1"/>
</dbReference>
<proteinExistence type="predicted"/>
<reference evidence="9" key="1">
    <citation type="submission" date="2020-08" db="EMBL/GenBank/DDBJ databases">
        <title>Multicomponent nature underlies the extraordinary mechanical properties of spider dragline silk.</title>
        <authorList>
            <person name="Kono N."/>
            <person name="Nakamura H."/>
            <person name="Mori M."/>
            <person name="Yoshida Y."/>
            <person name="Ohtoshi R."/>
            <person name="Malay A.D."/>
            <person name="Moran D.A.P."/>
            <person name="Tomita M."/>
            <person name="Numata K."/>
            <person name="Arakawa K."/>
        </authorList>
    </citation>
    <scope>NUCLEOTIDE SEQUENCE</scope>
</reference>
<dbReference type="SUPFAM" id="SSF50630">
    <property type="entry name" value="Acid proteases"/>
    <property type="match status" value="1"/>
</dbReference>
<dbReference type="GO" id="GO:0008233">
    <property type="term" value="F:peptidase activity"/>
    <property type="evidence" value="ECO:0007669"/>
    <property type="project" value="UniProtKB-KW"/>
</dbReference>
<evidence type="ECO:0000256" key="6">
    <source>
        <dbReference type="ARBA" id="ARBA00022801"/>
    </source>
</evidence>
<keyword evidence="4" id="KW-0540">Nuclease</keyword>
<dbReference type="InterPro" id="IPR050951">
    <property type="entry name" value="Retrovirus_Pol_polyprotein"/>
</dbReference>
<dbReference type="InterPro" id="IPR012337">
    <property type="entry name" value="RNaseH-like_sf"/>
</dbReference>
<keyword evidence="10" id="KW-1185">Reference proteome</keyword>
<dbReference type="Gene3D" id="3.30.70.270">
    <property type="match status" value="1"/>
</dbReference>
<dbReference type="GO" id="GO:0006508">
    <property type="term" value="P:proteolysis"/>
    <property type="evidence" value="ECO:0007669"/>
    <property type="project" value="UniProtKB-KW"/>
</dbReference>
<dbReference type="GO" id="GO:0003676">
    <property type="term" value="F:nucleic acid binding"/>
    <property type="evidence" value="ECO:0007669"/>
    <property type="project" value="InterPro"/>
</dbReference>
<dbReference type="Pfam" id="PF00665">
    <property type="entry name" value="rve"/>
    <property type="match status" value="1"/>
</dbReference>
<comment type="caution">
    <text evidence="9">The sequence shown here is derived from an EMBL/GenBank/DDBJ whole genome shotgun (WGS) entry which is preliminary data.</text>
</comment>
<evidence type="ECO:0000313" key="9">
    <source>
        <dbReference type="EMBL" id="GFY04459.1"/>
    </source>
</evidence>
<dbReference type="GO" id="GO:0042575">
    <property type="term" value="C:DNA polymerase complex"/>
    <property type="evidence" value="ECO:0007669"/>
    <property type="project" value="UniProtKB-ARBA"/>
</dbReference>
<dbReference type="FunFam" id="3.30.420.10:FF:000032">
    <property type="entry name" value="Retrovirus-related Pol polyprotein from transposon 297-like Protein"/>
    <property type="match status" value="1"/>
</dbReference>
<dbReference type="GO" id="GO:0015074">
    <property type="term" value="P:DNA integration"/>
    <property type="evidence" value="ECO:0007669"/>
    <property type="project" value="InterPro"/>
</dbReference>
<dbReference type="AlphaFoldDB" id="A0A8X6V9L2"/>
<dbReference type="InterPro" id="IPR000477">
    <property type="entry name" value="RT_dom"/>
</dbReference>
<dbReference type="GO" id="GO:0004519">
    <property type="term" value="F:endonuclease activity"/>
    <property type="evidence" value="ECO:0007669"/>
    <property type="project" value="UniProtKB-KW"/>
</dbReference>
<dbReference type="PROSITE" id="PS50994">
    <property type="entry name" value="INTEGRASE"/>
    <property type="match status" value="1"/>
</dbReference>
<feature type="domain" description="Integrase catalytic" evidence="8">
    <location>
        <begin position="762"/>
        <end position="921"/>
    </location>
</feature>
<sequence>MAFLEKAEKQDLILSAEDLGLRVSDKMTVIDLKNIIISSKDYEEEFVKAYLPVISEKRVERETEEKIARQHAIEQLRLESELHKLRLEIESIRSNVRRTSCGENPKKASSNCRISIGRAEEHMRETSPAVLMAEATIPVTTPIKEEQGMVNLRVVHVKVKGEQEMVNSVIDTGAQMPVLRADVVEGQSIDNRGSIQITSAFGEHEMGELKGSNIELNDLRHGVVPVSKNLVNDMLICSSDYEGLIENSQMVRNPAILRELSKFKEYHNRGSKDYEEEFVRAQLSVILEERFEREIEDKIARQHAIEQQQREFELEKMRLEIERSLFDSENLSPLKTSVSNLIKIIPIFDIRDGDIVLFLTLFERQVKRIGVEKTNWVSVLLARMPSDITQLIAREPEDKFDNYDYIKGVLLKRFKMSPQTFRQKFMKHQRIPARSWRDFVFEITSFFGEWIDGMEVRDFKSLKDLIITDQLKKRVPGEIREHFVDEWAKFYEPSVLADKLDGNENVRSSVKKTNQPEMSLSNTSDSRSNIIKEHPIIKNDVQSKRYKLPFKQEPKQPTFKPTCYSCGRVEHTSRVCHAENHKKTSPNRQINAVETNERFQEQSSAILTAKVAIPVYSPTKEDEKIDELKFVRIKCGNEILKAVIDTGAQISVVRADVVEGESVDSGGTIQMMSAFGEHEVTELKIFNLKIDDSRHGVVPIMCAVSKRLVNDMLVCSSAYEALLENACSLFTTPQTPIYLQGQLKLSASEAHRLQRSGSNTTIVLEPFEVWSGDCIGPLEPPSRRNHRFIICAVDLGTRWAEALPVKEISAKTTCNVLLKIFTQTGFPKMICSDQGTNFTSKLSEAFLSVMGVSPRFSTPRHPESMGAVERWNRRLKDMLSKNVQEYGSDWDLHLPFLLFAYREVPHNTTGMSPFQLVYGRLPSGPISLLKEVWVGERNIPTTLSRSVEKYLEDLIEKLRKAHEIAAETAEATQTNYVSYYNLRSREKQFKQEWDKLGLGQDSDFGDLHYTPTDMAVTSMGDVTDHISSDCQELEDAQRLELLNTLKKCSSLFSSIPGLAKVKGHNLKLKPDFSPKKMHPYRIPIALQQEVDRQINELLHLKLIEPSESEWAHPIVCVSKKSGSIRLCVDYRHLNSFTIADAYPMQNANDLLFEVSQAKYIIVLDLTKGYWQIPMAEEAKPYTAFMIHHGHYQFCVMPFGIKNAWSTFQKVMDQVLVKHRAYIVDPISTM</sequence>
<dbReference type="InterPro" id="IPR021109">
    <property type="entry name" value="Peptidase_aspartic_dom_sf"/>
</dbReference>
<evidence type="ECO:0000256" key="4">
    <source>
        <dbReference type="ARBA" id="ARBA00022722"/>
    </source>
</evidence>
<dbReference type="SUPFAM" id="SSF47353">
    <property type="entry name" value="Retrovirus capsid dimerization domain-like"/>
    <property type="match status" value="1"/>
</dbReference>
<evidence type="ECO:0000259" key="8">
    <source>
        <dbReference type="PROSITE" id="PS50994"/>
    </source>
</evidence>
<dbReference type="Gene3D" id="3.30.420.10">
    <property type="entry name" value="Ribonuclease H-like superfamily/Ribonuclease H"/>
    <property type="match status" value="1"/>
</dbReference>
<evidence type="ECO:0000256" key="7">
    <source>
        <dbReference type="ARBA" id="ARBA00022918"/>
    </source>
</evidence>
<name>A0A8X6V9L2_TRICX</name>
<gene>
    <name evidence="9" type="primary">TY3B-I</name>
    <name evidence="9" type="ORF">TNCV_4415471</name>
</gene>
<evidence type="ECO:0000256" key="5">
    <source>
        <dbReference type="ARBA" id="ARBA00022759"/>
    </source>
</evidence>
<keyword evidence="6" id="KW-0378">Hydrolase</keyword>
<dbReference type="InterPro" id="IPR036397">
    <property type="entry name" value="RNaseH_sf"/>
</dbReference>
<dbReference type="Proteomes" id="UP000887159">
    <property type="component" value="Unassembled WGS sequence"/>
</dbReference>
<keyword evidence="1" id="KW-0645">Protease</keyword>
<keyword evidence="5" id="KW-0255">Endonuclease</keyword>
<keyword evidence="2" id="KW-0808">Transferase</keyword>
<organism evidence="9 10">
    <name type="scientific">Trichonephila clavipes</name>
    <name type="common">Golden silk orbweaver</name>
    <name type="synonym">Nephila clavipes</name>
    <dbReference type="NCBI Taxonomy" id="2585209"/>
    <lineage>
        <taxon>Eukaryota</taxon>
        <taxon>Metazoa</taxon>
        <taxon>Ecdysozoa</taxon>
        <taxon>Arthropoda</taxon>
        <taxon>Chelicerata</taxon>
        <taxon>Arachnida</taxon>
        <taxon>Araneae</taxon>
        <taxon>Araneomorphae</taxon>
        <taxon>Entelegynae</taxon>
        <taxon>Araneoidea</taxon>
        <taxon>Nephilidae</taxon>
        <taxon>Trichonephila</taxon>
    </lineage>
</organism>
<dbReference type="InterPro" id="IPR043128">
    <property type="entry name" value="Rev_trsase/Diguanyl_cyclase"/>
</dbReference>
<dbReference type="CDD" id="cd01647">
    <property type="entry name" value="RT_LTR"/>
    <property type="match status" value="1"/>
</dbReference>
<dbReference type="PANTHER" id="PTHR37984:SF5">
    <property type="entry name" value="PROTEIN NYNRIN-LIKE"/>
    <property type="match status" value="1"/>
</dbReference>
<dbReference type="InterPro" id="IPR001584">
    <property type="entry name" value="Integrase_cat-core"/>
</dbReference>
<dbReference type="InterPro" id="IPR043502">
    <property type="entry name" value="DNA/RNA_pol_sf"/>
</dbReference>
<keyword evidence="7" id="KW-0695">RNA-directed DNA polymerase</keyword>
<dbReference type="EMBL" id="BMAU01021244">
    <property type="protein sequence ID" value="GFY04459.1"/>
    <property type="molecule type" value="Genomic_DNA"/>
</dbReference>
<dbReference type="FunFam" id="3.10.10.10:FF:000007">
    <property type="entry name" value="Retrovirus-related Pol polyprotein from transposon 17.6-like Protein"/>
    <property type="match status" value="1"/>
</dbReference>
<evidence type="ECO:0000256" key="1">
    <source>
        <dbReference type="ARBA" id="ARBA00022670"/>
    </source>
</evidence>
<protein>
    <recommendedName>
        <fullName evidence="8">Integrase catalytic domain-containing protein</fullName>
    </recommendedName>
</protein>